<proteinExistence type="predicted"/>
<dbReference type="Pfam" id="PF07596">
    <property type="entry name" value="SBP_bac_10"/>
    <property type="match status" value="1"/>
</dbReference>
<evidence type="ECO:0000256" key="1">
    <source>
        <dbReference type="SAM" id="MobiDB-lite"/>
    </source>
</evidence>
<dbReference type="InterPro" id="IPR012902">
    <property type="entry name" value="N_methyl_site"/>
</dbReference>
<feature type="domain" description="DUF1559" evidence="3">
    <location>
        <begin position="139"/>
        <end position="396"/>
    </location>
</feature>
<comment type="caution">
    <text evidence="4">The sequence shown here is derived from an EMBL/GenBank/DDBJ whole genome shotgun (WGS) entry which is preliminary data.</text>
</comment>
<protein>
    <submittedName>
        <fullName evidence="4">Prepilin-type N-terminal cleavage/methylation domain-containing protein</fullName>
    </submittedName>
</protein>
<evidence type="ECO:0000313" key="5">
    <source>
        <dbReference type="Proteomes" id="UP001158067"/>
    </source>
</evidence>
<keyword evidence="2" id="KW-0812">Transmembrane</keyword>
<sequence length="414" mass="45453">MEPAALVASSIQKKQHAEPATSGQWHLRHKFTLPLGGSSEARGGLHTGFSARPPRPEAARPFSRDSEVSAIRLAASVHEVRAIPDLKYFQPKTFNRKLTMHTQPSPSTRHTREAFTLVELLVVIAIIGVLVGLLLPAVQAAREAARRMSCSNNLKQLALGIHNYESTFARLPPGYLHKPGPNGTLLDANHMGFAWGTAILPHIEQPGLFDQFDFSRPVWDLENLEARETPLATFLCPSDTYSEDSYVIRDDSVTPTERYAAASYAANWGPSTATVNLDDTPLESQGVFYRNSPTRFRDILDGLSNTLALGERTNGPLPTSDVSAGGHMNFETAWSAAVRDIDELADDHGHMVLFETQYRPNQIDGDDKGLSAPHVGLCQFALCDGSIRAISVHIDEKLYDALGTRMGKEVTEEF</sequence>
<dbReference type="Pfam" id="PF07963">
    <property type="entry name" value="N_methyl"/>
    <property type="match status" value="1"/>
</dbReference>
<dbReference type="InterPro" id="IPR011453">
    <property type="entry name" value="DUF1559"/>
</dbReference>
<dbReference type="InterPro" id="IPR045584">
    <property type="entry name" value="Pilin-like"/>
</dbReference>
<dbReference type="Gene3D" id="3.30.700.10">
    <property type="entry name" value="Glycoprotein, Type 4 Pilin"/>
    <property type="match status" value="1"/>
</dbReference>
<evidence type="ECO:0000256" key="2">
    <source>
        <dbReference type="SAM" id="Phobius"/>
    </source>
</evidence>
<keyword evidence="2" id="KW-0472">Membrane</keyword>
<accession>A0ABY1QTY2</accession>
<evidence type="ECO:0000313" key="4">
    <source>
        <dbReference type="EMBL" id="SMP78688.1"/>
    </source>
</evidence>
<evidence type="ECO:0000259" key="3">
    <source>
        <dbReference type="Pfam" id="PF07596"/>
    </source>
</evidence>
<reference evidence="4 5" key="1">
    <citation type="submission" date="2017-05" db="EMBL/GenBank/DDBJ databases">
        <authorList>
            <person name="Varghese N."/>
            <person name="Submissions S."/>
        </authorList>
    </citation>
    <scope>NUCLEOTIDE SEQUENCE [LARGE SCALE GENOMIC DNA]</scope>
    <source>
        <strain evidence="4 5">DSM 25457</strain>
    </source>
</reference>
<dbReference type="SUPFAM" id="SSF54523">
    <property type="entry name" value="Pili subunits"/>
    <property type="match status" value="1"/>
</dbReference>
<name>A0ABY1QTY2_9BACT</name>
<feature type="compositionally biased region" description="Basic and acidic residues" evidence="1">
    <location>
        <begin position="54"/>
        <end position="63"/>
    </location>
</feature>
<dbReference type="Proteomes" id="UP001158067">
    <property type="component" value="Unassembled WGS sequence"/>
</dbReference>
<keyword evidence="5" id="KW-1185">Reference proteome</keyword>
<dbReference type="PANTHER" id="PTHR30093:SF2">
    <property type="entry name" value="TYPE II SECRETION SYSTEM PROTEIN H"/>
    <property type="match status" value="1"/>
</dbReference>
<gene>
    <name evidence="4" type="ORF">SAMN06265222_12713</name>
</gene>
<dbReference type="NCBIfam" id="TIGR02532">
    <property type="entry name" value="IV_pilin_GFxxxE"/>
    <property type="match status" value="1"/>
</dbReference>
<organism evidence="4 5">
    <name type="scientific">Neorhodopirellula lusitana</name>
    <dbReference type="NCBI Taxonomy" id="445327"/>
    <lineage>
        <taxon>Bacteria</taxon>
        <taxon>Pseudomonadati</taxon>
        <taxon>Planctomycetota</taxon>
        <taxon>Planctomycetia</taxon>
        <taxon>Pirellulales</taxon>
        <taxon>Pirellulaceae</taxon>
        <taxon>Neorhodopirellula</taxon>
    </lineage>
</organism>
<feature type="transmembrane region" description="Helical" evidence="2">
    <location>
        <begin position="114"/>
        <end position="138"/>
    </location>
</feature>
<dbReference type="EMBL" id="FXUG01000027">
    <property type="protein sequence ID" value="SMP78688.1"/>
    <property type="molecule type" value="Genomic_DNA"/>
</dbReference>
<feature type="region of interest" description="Disordered" evidence="1">
    <location>
        <begin position="42"/>
        <end position="63"/>
    </location>
</feature>
<keyword evidence="2" id="KW-1133">Transmembrane helix</keyword>
<feature type="region of interest" description="Disordered" evidence="1">
    <location>
        <begin position="1"/>
        <end position="24"/>
    </location>
</feature>
<dbReference type="PANTHER" id="PTHR30093">
    <property type="entry name" value="GENERAL SECRETION PATHWAY PROTEIN G"/>
    <property type="match status" value="1"/>
</dbReference>